<evidence type="ECO:0000256" key="1">
    <source>
        <dbReference type="ARBA" id="ARBA00004141"/>
    </source>
</evidence>
<evidence type="ECO:0000313" key="10">
    <source>
        <dbReference type="Proteomes" id="UP000194632"/>
    </source>
</evidence>
<evidence type="ECO:0000313" key="9">
    <source>
        <dbReference type="EMBL" id="OUC77810.1"/>
    </source>
</evidence>
<evidence type="ECO:0000256" key="7">
    <source>
        <dbReference type="SAM" id="Phobius"/>
    </source>
</evidence>
<dbReference type="GO" id="GO:0016020">
    <property type="term" value="C:membrane"/>
    <property type="evidence" value="ECO:0007669"/>
    <property type="project" value="UniProtKB-SubCell"/>
</dbReference>
<feature type="transmembrane region" description="Helical" evidence="7">
    <location>
        <begin position="80"/>
        <end position="100"/>
    </location>
</feature>
<feature type="domain" description="Bacterial sugar transferase" evidence="8">
    <location>
        <begin position="278"/>
        <end position="465"/>
    </location>
</feature>
<evidence type="ECO:0000256" key="4">
    <source>
        <dbReference type="ARBA" id="ARBA00022692"/>
    </source>
</evidence>
<dbReference type="GO" id="GO:0016780">
    <property type="term" value="F:phosphotransferase activity, for other substituted phosphate groups"/>
    <property type="evidence" value="ECO:0007669"/>
    <property type="project" value="TreeGrafter"/>
</dbReference>
<dbReference type="OrthoDB" id="9808602at2"/>
<evidence type="ECO:0000256" key="6">
    <source>
        <dbReference type="ARBA" id="ARBA00023136"/>
    </source>
</evidence>
<protein>
    <submittedName>
        <fullName evidence="9">Polyprenyl glycosylphosphotransferase</fullName>
    </submittedName>
</protein>
<evidence type="ECO:0000256" key="5">
    <source>
        <dbReference type="ARBA" id="ARBA00022989"/>
    </source>
</evidence>
<accession>A0A243Q875</accession>
<organism evidence="9 10">
    <name type="scientific">Gordonia lacunae</name>
    <dbReference type="NCBI Taxonomy" id="417102"/>
    <lineage>
        <taxon>Bacteria</taxon>
        <taxon>Bacillati</taxon>
        <taxon>Actinomycetota</taxon>
        <taxon>Actinomycetes</taxon>
        <taxon>Mycobacteriales</taxon>
        <taxon>Gordoniaceae</taxon>
        <taxon>Gordonia</taxon>
    </lineage>
</organism>
<reference evidence="9 10" key="1">
    <citation type="submission" date="2017-05" db="EMBL/GenBank/DDBJ databases">
        <title>Biotechnological potential of actinobacteria isolated from South African environments.</title>
        <authorList>
            <person name="Le Roes-Hill M."/>
            <person name="Prins A."/>
            <person name="Durrell K.A."/>
        </authorList>
    </citation>
    <scope>NUCLEOTIDE SEQUENCE [LARGE SCALE GENOMIC DNA]</scope>
    <source>
        <strain evidence="9">BS2</strain>
    </source>
</reference>
<dbReference type="RefSeq" id="WP_086536147.1">
    <property type="nucleotide sequence ID" value="NZ_NGFO01000017.1"/>
</dbReference>
<feature type="transmembrane region" description="Helical" evidence="7">
    <location>
        <begin position="42"/>
        <end position="59"/>
    </location>
</feature>
<dbReference type="InterPro" id="IPR017475">
    <property type="entry name" value="EPS_sugar_tfrase"/>
</dbReference>
<comment type="caution">
    <text evidence="9">The sequence shown here is derived from an EMBL/GenBank/DDBJ whole genome shotgun (WGS) entry which is preliminary data.</text>
</comment>
<dbReference type="PANTHER" id="PTHR30576">
    <property type="entry name" value="COLANIC BIOSYNTHESIS UDP-GLUCOSE LIPID CARRIER TRANSFERASE"/>
    <property type="match status" value="1"/>
</dbReference>
<comment type="similarity">
    <text evidence="2">Belongs to the bacterial sugar transferase family.</text>
</comment>
<feature type="transmembrane region" description="Helical" evidence="7">
    <location>
        <begin position="106"/>
        <end position="125"/>
    </location>
</feature>
<keyword evidence="5 7" id="KW-1133">Transmembrane helix</keyword>
<dbReference type="Pfam" id="PF02397">
    <property type="entry name" value="Bac_transf"/>
    <property type="match status" value="1"/>
</dbReference>
<keyword evidence="4 7" id="KW-0812">Transmembrane</keyword>
<dbReference type="STRING" id="417102.CA982_15290"/>
<dbReference type="Proteomes" id="UP000194632">
    <property type="component" value="Unassembled WGS sequence"/>
</dbReference>
<comment type="subcellular location">
    <subcellularLocation>
        <location evidence="1">Membrane</location>
        <topology evidence="1">Multi-pass membrane protein</topology>
    </subcellularLocation>
</comment>
<dbReference type="InterPro" id="IPR003362">
    <property type="entry name" value="Bact_transf"/>
</dbReference>
<dbReference type="NCBIfam" id="TIGR03025">
    <property type="entry name" value="EPS_sugtrans"/>
    <property type="match status" value="1"/>
</dbReference>
<keyword evidence="10" id="KW-1185">Reference proteome</keyword>
<name>A0A243Q875_9ACTN</name>
<dbReference type="EMBL" id="NGFO01000017">
    <property type="protein sequence ID" value="OUC77810.1"/>
    <property type="molecule type" value="Genomic_DNA"/>
</dbReference>
<keyword evidence="6 7" id="KW-0472">Membrane</keyword>
<keyword evidence="3 9" id="KW-0808">Transferase</keyword>
<proteinExistence type="inferred from homology"/>
<dbReference type="AlphaFoldDB" id="A0A243Q875"/>
<dbReference type="Pfam" id="PF13727">
    <property type="entry name" value="CoA_binding_3"/>
    <property type="match status" value="1"/>
</dbReference>
<gene>
    <name evidence="9" type="ORF">CA982_15290</name>
</gene>
<evidence type="ECO:0000259" key="8">
    <source>
        <dbReference type="Pfam" id="PF02397"/>
    </source>
</evidence>
<evidence type="ECO:0000256" key="2">
    <source>
        <dbReference type="ARBA" id="ARBA00006464"/>
    </source>
</evidence>
<dbReference type="PANTHER" id="PTHR30576:SF10">
    <property type="entry name" value="SLL5057 PROTEIN"/>
    <property type="match status" value="1"/>
</dbReference>
<feature type="transmembrane region" description="Helical" evidence="7">
    <location>
        <begin position="284"/>
        <end position="304"/>
    </location>
</feature>
<feature type="transmembrane region" description="Helical" evidence="7">
    <location>
        <begin position="12"/>
        <end position="30"/>
    </location>
</feature>
<evidence type="ECO:0000256" key="3">
    <source>
        <dbReference type="ARBA" id="ARBA00022679"/>
    </source>
</evidence>
<sequence>MQGYLTRLAWTDAAIVVASIALAQFVRFGAGSALEPVAATKTPIIIVSVALGICWLLALRAFHTLDRRIAGSGSQEYSRVVSACLSVFGVLAMIDLLFRLNIARGFLALALPIGTIGLVLARWGWRQRLGNQRLKKKNLENVLIVGNLGSAVPLMERLIKEPTLGYGVVGICLPTHSGSRETVAVGDARVPVFGTFDDVSTSVVRSGATTVAVTSAEALGHAAMQALSWDLEGLDVDMVVSPGVTDVAGPRVMVRPVAGLPLLHIDKPRYDGANRFRKAAVDRLGSAAILAVLAPVFVAVAVAIKLDSKGPVFYRATRVGINNTPFLMWKFRSMVQDADSQKSHLKAQNEGAGVLFKMRNDPRVTRVGTFIRRYSIDELPQLLNVLGGTMSLVGPRPPLPDEVEKYDGRVARRMLVKPGMTGLWQVSGRSDLSWEESVRLDLSYVENWSIMQDALILWKTVKAVVAKDGAY</sequence>